<dbReference type="AlphaFoldDB" id="A0A939TM05"/>
<evidence type="ECO:0000259" key="1">
    <source>
        <dbReference type="Pfam" id="PF04851"/>
    </source>
</evidence>
<name>A0A939TM05_9MICO</name>
<accession>A0A939TM05</accession>
<keyword evidence="3" id="KW-0347">Helicase</keyword>
<evidence type="ECO:0000313" key="3">
    <source>
        <dbReference type="EMBL" id="MBO3662683.1"/>
    </source>
</evidence>
<dbReference type="Gene3D" id="3.40.50.300">
    <property type="entry name" value="P-loop containing nucleotide triphosphate hydrolases"/>
    <property type="match status" value="2"/>
</dbReference>
<keyword evidence="3" id="KW-0378">Hydrolase</keyword>
<dbReference type="EMBL" id="JAGFOA010000001">
    <property type="protein sequence ID" value="MBO3662683.1"/>
    <property type="molecule type" value="Genomic_DNA"/>
</dbReference>
<dbReference type="Pfam" id="PF04851">
    <property type="entry name" value="ResIII"/>
    <property type="match status" value="1"/>
</dbReference>
<dbReference type="RefSeq" id="WP_208500354.1">
    <property type="nucleotide sequence ID" value="NZ_JAGFOA010000001.1"/>
</dbReference>
<dbReference type="GO" id="GO:0003677">
    <property type="term" value="F:DNA binding"/>
    <property type="evidence" value="ECO:0007669"/>
    <property type="project" value="InterPro"/>
</dbReference>
<dbReference type="InterPro" id="IPR006935">
    <property type="entry name" value="Helicase/UvrB_N"/>
</dbReference>
<evidence type="ECO:0000259" key="2">
    <source>
        <dbReference type="Pfam" id="PF19778"/>
    </source>
</evidence>
<reference evidence="3" key="1">
    <citation type="submission" date="2021-03" db="EMBL/GenBank/DDBJ databases">
        <title>Microbacterium sp. nov., a novel actinobacterium isolated from cow dung.</title>
        <authorList>
            <person name="Zhang L."/>
        </authorList>
    </citation>
    <scope>NUCLEOTIDE SEQUENCE</scope>
    <source>
        <strain evidence="3">NEAU-LLB</strain>
    </source>
</reference>
<protein>
    <submittedName>
        <fullName evidence="3">DEAD/DEAH box helicase family protein</fullName>
    </submittedName>
</protein>
<evidence type="ECO:0000313" key="4">
    <source>
        <dbReference type="Proteomes" id="UP000680132"/>
    </source>
</evidence>
<keyword evidence="4" id="KW-1185">Reference proteome</keyword>
<dbReference type="InterPro" id="IPR045572">
    <property type="entry name" value="RE_endonuc_C"/>
</dbReference>
<dbReference type="GO" id="GO:0004386">
    <property type="term" value="F:helicase activity"/>
    <property type="evidence" value="ECO:0007669"/>
    <property type="project" value="UniProtKB-KW"/>
</dbReference>
<dbReference type="GO" id="GO:0015668">
    <property type="term" value="F:type III site-specific deoxyribonuclease activity"/>
    <property type="evidence" value="ECO:0007669"/>
    <property type="project" value="InterPro"/>
</dbReference>
<dbReference type="Pfam" id="PF19778">
    <property type="entry name" value="RE_endonuc"/>
    <property type="match status" value="1"/>
</dbReference>
<comment type="caution">
    <text evidence="3">The sequence shown here is derived from an EMBL/GenBank/DDBJ whole genome shotgun (WGS) entry which is preliminary data.</text>
</comment>
<keyword evidence="3" id="KW-0067">ATP-binding</keyword>
<dbReference type="GO" id="GO:0005524">
    <property type="term" value="F:ATP binding"/>
    <property type="evidence" value="ECO:0007669"/>
    <property type="project" value="InterPro"/>
</dbReference>
<proteinExistence type="predicted"/>
<organism evidence="3 4">
    <name type="scientific">Microbacterium stercoris</name>
    <dbReference type="NCBI Taxonomy" id="2820289"/>
    <lineage>
        <taxon>Bacteria</taxon>
        <taxon>Bacillati</taxon>
        <taxon>Actinomycetota</taxon>
        <taxon>Actinomycetes</taxon>
        <taxon>Micrococcales</taxon>
        <taxon>Microbacteriaceae</taxon>
        <taxon>Microbacterium</taxon>
    </lineage>
</organism>
<dbReference type="SUPFAM" id="SSF52540">
    <property type="entry name" value="P-loop containing nucleoside triphosphate hydrolases"/>
    <property type="match status" value="2"/>
</dbReference>
<sequence>MKLQFKTQAYQTEAVNAVVNVFAGQPKDTGVTYRIDPGRAKDGQTTIELGPGLRNAPIAPPASQLLANIRATQAASGLNQSSELATSKAAPGAPNLTVEMETGTGKTYVYIKTMMEMHRRYGWSKFIVVVPSIAIREGVKKTFDVTAEHFMEEYKTKPRAFIYNSSQLHELERFSSDAGVQVMIINVQAFNTAVAAEDRAEAGKSASDEARRIFRELDDFQSRKPIDVISANRPIVIIDEPQRFGEEFDSKGKPKKASASLESLAKFNPLMVLRYSATHKPFHEYNKVHRLDAVDAYNAKLVKKIGVRGITVRGLAGSTAYIYLDAIEVKKGSPPTARIEMYVQPKGGPIRPLVKRVTKGSNLYDLSNGIEAYKPDGRPILVTDVDAVRDIIELSTGDVVHAGEATLDVTEEQKRRIQIREVIRSHLEKERALHPQGIKVLSLFFIDEVAKYREYGREDTLGEYARIFEEEYELIRAEVLAELEVDEAFAAYQDYLRRDAVRDVHGGYFSIDKKTGRQVEPKILGRGDDKGQASEAGDYDLILKDKEKLLDLATPLRFLFSHSALREGWDNPNVFVMGMLKKSDNSVSRRQEVGRGLRLAVNQHGERMDHPATVHDINELTVVCDESYQDFVDGLQNEIIATLSARPRKATEEYFTGRTYRDESGIESVVDEVLAKQLMRYLIKHDYIGDDDTVTQAYKDAREARELAPAPEALAPVIDFLLPLVDALYLDMPAPTNDRKPKEIPFNRENFEKKEFQALWNRINHRVVYQVDFDSNELIDKCVDALDAQLHVASLQYVVQTGQQRDALDVDALERGTGFAVSETRTHTETLSARSQVKYDLLGEITEKTKLTRRTVARVLRDVKPSTFAKFRLNPEQFITETARIVNEQKATLIVNKLTYDTLEGRFDSTIFTQNQTAQDFTKAGQRLKRHVYEYVVTDSKVERDFVTALDTSAEVAVYAKLPRGFFIPTPVGDYNPDWAIAFTDGSVKHVYFVAETKGSLSSLQLKAVENAKIDCARKFFQAVSEQHPENVKYDVVTNYAELMQLVTA</sequence>
<dbReference type="InterPro" id="IPR027417">
    <property type="entry name" value="P-loop_NTPase"/>
</dbReference>
<dbReference type="Proteomes" id="UP000680132">
    <property type="component" value="Unassembled WGS sequence"/>
</dbReference>
<feature type="domain" description="Type III restriction enzyme C-terminal endonuclease" evidence="2">
    <location>
        <begin position="930"/>
        <end position="1039"/>
    </location>
</feature>
<feature type="domain" description="Helicase/UvrB N-terminal" evidence="1">
    <location>
        <begin position="7"/>
        <end position="279"/>
    </location>
</feature>
<keyword evidence="3" id="KW-0547">Nucleotide-binding</keyword>
<gene>
    <name evidence="3" type="ORF">J5V96_04060</name>
</gene>